<feature type="domain" description="RING-CH-type" evidence="12">
    <location>
        <begin position="76"/>
        <end position="153"/>
    </location>
</feature>
<keyword evidence="8 11" id="KW-1133">Transmembrane helix</keyword>
<keyword evidence="6" id="KW-0833">Ubl conjugation pathway</keyword>
<evidence type="ECO:0000256" key="3">
    <source>
        <dbReference type="ARBA" id="ARBA00022692"/>
    </source>
</evidence>
<dbReference type="Pfam" id="PF12906">
    <property type="entry name" value="RINGv"/>
    <property type="match status" value="1"/>
</dbReference>
<evidence type="ECO:0000256" key="1">
    <source>
        <dbReference type="ARBA" id="ARBA00004141"/>
    </source>
</evidence>
<evidence type="ECO:0000256" key="6">
    <source>
        <dbReference type="ARBA" id="ARBA00022786"/>
    </source>
</evidence>
<evidence type="ECO:0000256" key="9">
    <source>
        <dbReference type="ARBA" id="ARBA00023136"/>
    </source>
</evidence>
<feature type="compositionally biased region" description="Low complexity" evidence="10">
    <location>
        <begin position="307"/>
        <end position="318"/>
    </location>
</feature>
<dbReference type="PROSITE" id="PS51292">
    <property type="entry name" value="ZF_RING_CH"/>
    <property type="match status" value="1"/>
</dbReference>
<dbReference type="PANTHER" id="PTHR46065">
    <property type="entry name" value="E3 UBIQUITIN-PROTEIN LIGASE MARCH 2/3 FAMILY MEMBER"/>
    <property type="match status" value="1"/>
</dbReference>
<keyword evidence="3 11" id="KW-0812">Transmembrane</keyword>
<feature type="transmembrane region" description="Helical" evidence="11">
    <location>
        <begin position="209"/>
        <end position="228"/>
    </location>
</feature>
<proteinExistence type="predicted"/>
<dbReference type="EMBL" id="CAXLJM020000062">
    <property type="protein sequence ID" value="CAL8120123.1"/>
    <property type="molecule type" value="Genomic_DNA"/>
</dbReference>
<dbReference type="InterPro" id="IPR013083">
    <property type="entry name" value="Znf_RING/FYVE/PHD"/>
</dbReference>
<feature type="transmembrane region" description="Helical" evidence="11">
    <location>
        <begin position="175"/>
        <end position="197"/>
    </location>
</feature>
<feature type="region of interest" description="Disordered" evidence="10">
    <location>
        <begin position="294"/>
        <end position="329"/>
    </location>
</feature>
<protein>
    <recommendedName>
        <fullName evidence="12">RING-CH-type domain-containing protein</fullName>
    </recommendedName>
</protein>
<evidence type="ECO:0000256" key="7">
    <source>
        <dbReference type="ARBA" id="ARBA00022833"/>
    </source>
</evidence>
<sequence>MERWFKANSPEVIATLDGSTIEKKGGTCGDCGGGTTSEDSGGGEGKQGNHQHHHHSSSVTMTKSKDRNVSPESNNDSQKSYQFCRICHEGDGNCSGISPSSANTSSSGPREALIAPCRCTGSVAMVHLSCLEHWLTASNSEKCELCHFMYKTKKMPRTWTEFLTESDNQFNVRNMIADLICFFLLTPLLLVSTYLCVVGAHQYYIRERWEAAGLLTLSFFLLLVYFTWCHVTFKYHVGVWHTWERTHQRIRITFGDGSISEFRRRVPATGNTTSVVEMWEQHRRNNRLVAAMEEGNGGGGRVERDNNVSSSSASLPSSVGEGGNEEMMEDDGRYESTENLYIVNTNNNYNHRFPLHINRRALLHLQQPTFVLQAQHPHLHHQQQPLSMSSFFPAPARETHFPVDDSGRQN</sequence>
<name>A0ABP1R6V9_9HEXA</name>
<evidence type="ECO:0000256" key="10">
    <source>
        <dbReference type="SAM" id="MobiDB-lite"/>
    </source>
</evidence>
<evidence type="ECO:0000256" key="5">
    <source>
        <dbReference type="ARBA" id="ARBA00022771"/>
    </source>
</evidence>
<accession>A0ABP1R6V9</accession>
<dbReference type="SMART" id="SM00744">
    <property type="entry name" value="RINGv"/>
    <property type="match status" value="1"/>
</dbReference>
<evidence type="ECO:0000313" key="14">
    <source>
        <dbReference type="Proteomes" id="UP001642540"/>
    </source>
</evidence>
<feature type="region of interest" description="Disordered" evidence="10">
    <location>
        <begin position="17"/>
        <end position="77"/>
    </location>
</feature>
<keyword evidence="7" id="KW-0862">Zinc</keyword>
<keyword evidence="14" id="KW-1185">Reference proteome</keyword>
<evidence type="ECO:0000256" key="11">
    <source>
        <dbReference type="SAM" id="Phobius"/>
    </source>
</evidence>
<comment type="caution">
    <text evidence="13">The sequence shown here is derived from an EMBL/GenBank/DDBJ whole genome shotgun (WGS) entry which is preliminary data.</text>
</comment>
<dbReference type="Gene3D" id="3.30.40.10">
    <property type="entry name" value="Zinc/RING finger domain, C3HC4 (zinc finger)"/>
    <property type="match status" value="1"/>
</dbReference>
<organism evidence="13 14">
    <name type="scientific">Orchesella dallaii</name>
    <dbReference type="NCBI Taxonomy" id="48710"/>
    <lineage>
        <taxon>Eukaryota</taxon>
        <taxon>Metazoa</taxon>
        <taxon>Ecdysozoa</taxon>
        <taxon>Arthropoda</taxon>
        <taxon>Hexapoda</taxon>
        <taxon>Collembola</taxon>
        <taxon>Entomobryomorpha</taxon>
        <taxon>Entomobryoidea</taxon>
        <taxon>Orchesellidae</taxon>
        <taxon>Orchesellinae</taxon>
        <taxon>Orchesella</taxon>
    </lineage>
</organism>
<keyword evidence="9 11" id="KW-0472">Membrane</keyword>
<dbReference type="SUPFAM" id="SSF57850">
    <property type="entry name" value="RING/U-box"/>
    <property type="match status" value="1"/>
</dbReference>
<evidence type="ECO:0000256" key="2">
    <source>
        <dbReference type="ARBA" id="ARBA00022679"/>
    </source>
</evidence>
<keyword evidence="4" id="KW-0479">Metal-binding</keyword>
<feature type="compositionally biased region" description="Gly residues" evidence="10">
    <location>
        <begin position="26"/>
        <end position="46"/>
    </location>
</feature>
<keyword evidence="5" id="KW-0863">Zinc-finger</keyword>
<evidence type="ECO:0000256" key="4">
    <source>
        <dbReference type="ARBA" id="ARBA00022723"/>
    </source>
</evidence>
<keyword evidence="2" id="KW-0808">Transferase</keyword>
<dbReference type="InterPro" id="IPR011016">
    <property type="entry name" value="Znf_RING-CH"/>
</dbReference>
<evidence type="ECO:0000256" key="8">
    <source>
        <dbReference type="ARBA" id="ARBA00022989"/>
    </source>
</evidence>
<reference evidence="13 14" key="1">
    <citation type="submission" date="2024-08" db="EMBL/GenBank/DDBJ databases">
        <authorList>
            <person name="Cucini C."/>
            <person name="Frati F."/>
        </authorList>
    </citation>
    <scope>NUCLEOTIDE SEQUENCE [LARGE SCALE GENOMIC DNA]</scope>
</reference>
<comment type="subcellular location">
    <subcellularLocation>
        <location evidence="1">Membrane</location>
        <topology evidence="1">Multi-pass membrane protein</topology>
    </subcellularLocation>
</comment>
<dbReference type="Proteomes" id="UP001642540">
    <property type="component" value="Unassembled WGS sequence"/>
</dbReference>
<evidence type="ECO:0000259" key="12">
    <source>
        <dbReference type="PROSITE" id="PS51292"/>
    </source>
</evidence>
<gene>
    <name evidence="13" type="ORF">ODALV1_LOCUS18862</name>
</gene>
<dbReference type="PANTHER" id="PTHR46065:SF3">
    <property type="entry name" value="FI20425P1"/>
    <property type="match status" value="1"/>
</dbReference>
<evidence type="ECO:0000313" key="13">
    <source>
        <dbReference type="EMBL" id="CAL8120123.1"/>
    </source>
</evidence>